<comment type="caution">
    <text evidence="1">The sequence shown here is derived from an EMBL/GenBank/DDBJ whole genome shotgun (WGS) entry which is preliminary data.</text>
</comment>
<proteinExistence type="predicted"/>
<reference evidence="1" key="2">
    <citation type="submission" date="2020-09" db="EMBL/GenBank/DDBJ databases">
        <authorList>
            <person name="Sun Q."/>
            <person name="Zhou Y."/>
        </authorList>
    </citation>
    <scope>NUCLEOTIDE SEQUENCE</scope>
    <source>
        <strain evidence="1">CGMCC 1.15760</strain>
    </source>
</reference>
<evidence type="ECO:0000313" key="1">
    <source>
        <dbReference type="EMBL" id="GGG31331.1"/>
    </source>
</evidence>
<dbReference type="AlphaFoldDB" id="A0A917LJI2"/>
<reference evidence="1" key="1">
    <citation type="journal article" date="2014" name="Int. J. Syst. Evol. Microbiol.">
        <title>Complete genome sequence of Corynebacterium casei LMG S-19264T (=DSM 44701T), isolated from a smear-ripened cheese.</title>
        <authorList>
            <consortium name="US DOE Joint Genome Institute (JGI-PGF)"/>
            <person name="Walter F."/>
            <person name="Albersmeier A."/>
            <person name="Kalinowski J."/>
            <person name="Ruckert C."/>
        </authorList>
    </citation>
    <scope>NUCLEOTIDE SEQUENCE</scope>
    <source>
        <strain evidence="1">CGMCC 1.15760</strain>
    </source>
</reference>
<sequence length="116" mass="13930">MTISLLTEQLITQCEAALTRFFDLREQERDADFYTEVKPYADEWHPKIAQWAEETKTWLQSHPQKYLHAIQIDNTKDQLEQLTVQSFFRKTSKKRFTDTVFAARYTLQTLQRLIKE</sequence>
<dbReference type="InterPro" id="IPR014913">
    <property type="entry name" value="YppE-like"/>
</dbReference>
<evidence type="ECO:0008006" key="3">
    <source>
        <dbReference type="Google" id="ProtNLM"/>
    </source>
</evidence>
<dbReference type="Gene3D" id="1.20.120.440">
    <property type="entry name" value="YppE-like"/>
    <property type="match status" value="1"/>
</dbReference>
<accession>A0A917LJI2</accession>
<dbReference type="SUPFAM" id="SSF140415">
    <property type="entry name" value="YppE-like"/>
    <property type="match status" value="1"/>
</dbReference>
<organism evidence="1 2">
    <name type="scientific">Lysinibacillus alkalisoli</name>
    <dbReference type="NCBI Taxonomy" id="1911548"/>
    <lineage>
        <taxon>Bacteria</taxon>
        <taxon>Bacillati</taxon>
        <taxon>Bacillota</taxon>
        <taxon>Bacilli</taxon>
        <taxon>Bacillales</taxon>
        <taxon>Bacillaceae</taxon>
        <taxon>Lysinibacillus</taxon>
    </lineage>
</organism>
<keyword evidence="2" id="KW-1185">Reference proteome</keyword>
<dbReference type="Proteomes" id="UP000616608">
    <property type="component" value="Unassembled WGS sequence"/>
</dbReference>
<gene>
    <name evidence="1" type="ORF">GCM10007425_27420</name>
</gene>
<dbReference type="InterPro" id="IPR023351">
    <property type="entry name" value="YppE-like_sf"/>
</dbReference>
<dbReference type="RefSeq" id="WP_188615638.1">
    <property type="nucleotide sequence ID" value="NZ_BMJT01000011.1"/>
</dbReference>
<evidence type="ECO:0000313" key="2">
    <source>
        <dbReference type="Proteomes" id="UP000616608"/>
    </source>
</evidence>
<dbReference type="EMBL" id="BMJT01000011">
    <property type="protein sequence ID" value="GGG31331.1"/>
    <property type="molecule type" value="Genomic_DNA"/>
</dbReference>
<dbReference type="Pfam" id="PF08807">
    <property type="entry name" value="DUF1798"/>
    <property type="match status" value="1"/>
</dbReference>
<protein>
    <recommendedName>
        <fullName evidence="3">DUF1798 family protein</fullName>
    </recommendedName>
</protein>
<name>A0A917LJI2_9BACI</name>